<dbReference type="SUPFAM" id="SSF54060">
    <property type="entry name" value="His-Me finger endonucleases"/>
    <property type="match status" value="1"/>
</dbReference>
<protein>
    <submittedName>
        <fullName evidence="1">Putative endonuclease</fullName>
    </submittedName>
</protein>
<dbReference type="Pfam" id="PF02945">
    <property type="entry name" value="Endonuclease_7"/>
    <property type="match status" value="1"/>
</dbReference>
<reference evidence="1" key="1">
    <citation type="journal article" date="2013" name="Genome Announc.">
        <title>Complete Genome Sequence of pAP13, a Large Linear Plasmid of a Brevibacterium Strain Isolated from a Saline Lake at 4,200 Meters above Sea Level in Argentina.</title>
        <authorList>
            <person name="Dib J.R."/>
            <person name="Schuldes J."/>
            <person name="Thurmer A."/>
            <person name="Farias M.E."/>
            <person name="Daniel R."/>
            <person name="Meinhardt F."/>
        </authorList>
    </citation>
    <scope>NUCLEOTIDE SEQUENCE</scope>
    <source>
        <strain evidence="1">Ap13</strain>
        <plasmid evidence="1">pAP13</plasmid>
    </source>
</reference>
<keyword evidence="1" id="KW-0540">Nuclease</keyword>
<dbReference type="AlphaFoldDB" id="U5NZ48"/>
<evidence type="ECO:0000313" key="1">
    <source>
        <dbReference type="EMBL" id="AGY35319.1"/>
    </source>
</evidence>
<accession>U5NZ48</accession>
<dbReference type="RefSeq" id="WP_023164756.1">
    <property type="nucleotide sequence ID" value="NC_022590.1"/>
</dbReference>
<name>U5NZ48_9MICO</name>
<dbReference type="InterPro" id="IPR004211">
    <property type="entry name" value="Endonuclease_7"/>
</dbReference>
<dbReference type="Gene3D" id="3.40.1800.10">
    <property type="entry name" value="His-Me finger endonucleases"/>
    <property type="match status" value="1"/>
</dbReference>
<organism evidence="1">
    <name type="scientific">Brevibacterium sp. Ap13</name>
    <dbReference type="NCBI Taxonomy" id="1406197"/>
    <lineage>
        <taxon>Bacteria</taxon>
        <taxon>Bacillati</taxon>
        <taxon>Actinomycetota</taxon>
        <taxon>Actinomycetes</taxon>
        <taxon>Micrococcales</taxon>
        <taxon>Brevibacteriaceae</taxon>
        <taxon>Brevibacterium</taxon>
    </lineage>
</organism>
<keyword evidence="1" id="KW-0614">Plasmid</keyword>
<gene>
    <name evidence="1" type="ORF">AP13_p00100</name>
</gene>
<dbReference type="GO" id="GO:0004519">
    <property type="term" value="F:endonuclease activity"/>
    <property type="evidence" value="ECO:0007669"/>
    <property type="project" value="UniProtKB-KW"/>
</dbReference>
<keyword evidence="1" id="KW-0255">Endonuclease</keyword>
<dbReference type="InterPro" id="IPR038563">
    <property type="entry name" value="Endonuclease_7_sf"/>
</dbReference>
<proteinExistence type="predicted"/>
<keyword evidence="1" id="KW-0378">Hydrolase</keyword>
<sequence>MPRPFRSDEITDAAIAWMAVKHQLSARAVGAAYGIAPGTARKIVSRANPRRFTGRSYVPILALSDLPPARRSWVQHHGLRWYSNRCEFRGCEFDQAVARISLHPCPIPPRDRDRTPTEIKAREGFDGRYHLFDPRTKAFICVDHHADSPLRVPRPRHLDFPSELVPENLRCRPELPTWPPADPLIHHRSAKLAKIYADLIAFQGLACSICHNEVGSIIDHDHSTGNVRGLLCRYCNRHVDECLHLSVCPYAEYLNSPPVTGQIRHPNHHT</sequence>
<dbReference type="InterPro" id="IPR044925">
    <property type="entry name" value="His-Me_finger_sf"/>
</dbReference>
<geneLocation type="plasmid" evidence="1">
    <name>pAP13</name>
</geneLocation>
<dbReference type="EMBL" id="KF577590">
    <property type="protein sequence ID" value="AGY35319.1"/>
    <property type="molecule type" value="Genomic_DNA"/>
</dbReference>